<evidence type="ECO:0000256" key="5">
    <source>
        <dbReference type="ARBA" id="ARBA00022989"/>
    </source>
</evidence>
<feature type="transmembrane region" description="Helical" evidence="7">
    <location>
        <begin position="287"/>
        <end position="307"/>
    </location>
</feature>
<evidence type="ECO:0000313" key="9">
    <source>
        <dbReference type="EMBL" id="CAG9704646.1"/>
    </source>
</evidence>
<dbReference type="InterPro" id="IPR051393">
    <property type="entry name" value="ABC_transporter_permease"/>
</dbReference>
<dbReference type="CDD" id="cd06261">
    <property type="entry name" value="TM_PBP2"/>
    <property type="match status" value="1"/>
</dbReference>
<evidence type="ECO:0000256" key="2">
    <source>
        <dbReference type="ARBA" id="ARBA00022448"/>
    </source>
</evidence>
<dbReference type="Gene3D" id="1.10.3720.10">
    <property type="entry name" value="MetI-like"/>
    <property type="match status" value="1"/>
</dbReference>
<protein>
    <submittedName>
        <fullName evidence="9">ABC transporter permease protein YesP</fullName>
    </submittedName>
    <submittedName>
        <fullName evidence="10">Multiple sugar transport system permease protein</fullName>
    </submittedName>
</protein>
<dbReference type="GO" id="GO:0055085">
    <property type="term" value="P:transmembrane transport"/>
    <property type="evidence" value="ECO:0007669"/>
    <property type="project" value="InterPro"/>
</dbReference>
<reference evidence="10" key="2">
    <citation type="submission" date="2022-10" db="EMBL/GenBank/DDBJ databases">
        <authorList>
            <person name="Aires J."/>
            <person name="Mesa V."/>
        </authorList>
    </citation>
    <scope>NUCLEOTIDE SEQUENCE</scope>
    <source>
        <strain evidence="10">Clostridium neonatale JD116</strain>
    </source>
</reference>
<dbReference type="Proteomes" id="UP000789738">
    <property type="component" value="Unassembled WGS sequence"/>
</dbReference>
<feature type="transmembrane region" description="Helical" evidence="7">
    <location>
        <begin position="32"/>
        <end position="54"/>
    </location>
</feature>
<evidence type="ECO:0000256" key="7">
    <source>
        <dbReference type="RuleBase" id="RU363032"/>
    </source>
</evidence>
<dbReference type="InterPro" id="IPR000515">
    <property type="entry name" value="MetI-like"/>
</dbReference>
<dbReference type="EMBL" id="CAMTCP010000222">
    <property type="protein sequence ID" value="CAI3596032.1"/>
    <property type="molecule type" value="Genomic_DNA"/>
</dbReference>
<name>A0AA86JEW5_9CLOT</name>
<dbReference type="EMBL" id="CAKJVE010000004">
    <property type="protein sequence ID" value="CAG9704646.1"/>
    <property type="molecule type" value="Genomic_DNA"/>
</dbReference>
<keyword evidence="3" id="KW-1003">Cell membrane</keyword>
<organism evidence="9 11">
    <name type="scientific">Clostridium neonatale</name>
    <dbReference type="NCBI Taxonomy" id="137838"/>
    <lineage>
        <taxon>Bacteria</taxon>
        <taxon>Bacillati</taxon>
        <taxon>Bacillota</taxon>
        <taxon>Clostridia</taxon>
        <taxon>Eubacteriales</taxon>
        <taxon>Clostridiaceae</taxon>
        <taxon>Clostridium</taxon>
    </lineage>
</organism>
<gene>
    <name evidence="9" type="primary">yesP</name>
    <name evidence="10" type="ORF">CNEO2_20100</name>
    <name evidence="9" type="ORF">CNEO_41411</name>
</gene>
<sequence length="317" mass="35386">MAENLLKGDGAMSKGIDFNKVKPSKRTLNEWMWAYALVAPTIIGLIILNIIPIFQTLYLSFFKSGDFGKGNVFVGLENYSKMISDPQVWNAVGNTLKYTIIVVPATVAIAMILAVLLNSKIKGKGVYRTIYFIPMVAAPAAITMVWKWLYNNQFGLINHILSKFGLGPVNWIDDPKVALISIAIIGIWSTVGYSMVLLIAGLQEIPKDYYEASSIDGATPVRQFFNVTLPLVSPTLFFVMVTSIIQAMQVFDVIYMMIDVTSPAYDKTVSLVYLFYNNSFKYADKGYGSAIVMLLLAIIMIITVLQMKAQKKWVNYM</sequence>
<dbReference type="PANTHER" id="PTHR30193:SF37">
    <property type="entry name" value="INNER MEMBRANE ABC TRANSPORTER PERMEASE PROTEIN YCJO"/>
    <property type="match status" value="1"/>
</dbReference>
<accession>A0AA86JEW5</accession>
<feature type="transmembrane region" description="Helical" evidence="7">
    <location>
        <begin position="177"/>
        <end position="202"/>
    </location>
</feature>
<evidence type="ECO:0000256" key="4">
    <source>
        <dbReference type="ARBA" id="ARBA00022692"/>
    </source>
</evidence>
<evidence type="ECO:0000259" key="8">
    <source>
        <dbReference type="PROSITE" id="PS50928"/>
    </source>
</evidence>
<dbReference type="AlphaFoldDB" id="A0AA86JEW5"/>
<dbReference type="Proteomes" id="UP001189143">
    <property type="component" value="Unassembled WGS sequence"/>
</dbReference>
<dbReference type="PANTHER" id="PTHR30193">
    <property type="entry name" value="ABC TRANSPORTER PERMEASE PROTEIN"/>
    <property type="match status" value="1"/>
</dbReference>
<comment type="subcellular location">
    <subcellularLocation>
        <location evidence="1 7">Cell membrane</location>
        <topology evidence="1 7">Multi-pass membrane protein</topology>
    </subcellularLocation>
</comment>
<proteinExistence type="inferred from homology"/>
<dbReference type="Pfam" id="PF00528">
    <property type="entry name" value="BPD_transp_1"/>
    <property type="match status" value="1"/>
</dbReference>
<evidence type="ECO:0000313" key="10">
    <source>
        <dbReference type="EMBL" id="CAI3596032.1"/>
    </source>
</evidence>
<comment type="caution">
    <text evidence="9">The sequence shown here is derived from an EMBL/GenBank/DDBJ whole genome shotgun (WGS) entry which is preliminary data.</text>
</comment>
<dbReference type="GO" id="GO:0005886">
    <property type="term" value="C:plasma membrane"/>
    <property type="evidence" value="ECO:0007669"/>
    <property type="project" value="UniProtKB-SubCell"/>
</dbReference>
<evidence type="ECO:0000256" key="6">
    <source>
        <dbReference type="ARBA" id="ARBA00023136"/>
    </source>
</evidence>
<keyword evidence="6 7" id="KW-0472">Membrane</keyword>
<feature type="transmembrane region" description="Helical" evidence="7">
    <location>
        <begin position="98"/>
        <end position="117"/>
    </location>
</feature>
<dbReference type="PROSITE" id="PS50928">
    <property type="entry name" value="ABC_TM1"/>
    <property type="match status" value="1"/>
</dbReference>
<reference evidence="9" key="1">
    <citation type="submission" date="2021-10" db="EMBL/GenBank/DDBJ databases">
        <authorList>
            <person name="Mesa V."/>
        </authorList>
    </citation>
    <scope>NUCLEOTIDE SEQUENCE</scope>
    <source>
        <strain evidence="9">CC3_PB</strain>
    </source>
</reference>
<evidence type="ECO:0000313" key="11">
    <source>
        <dbReference type="Proteomes" id="UP000789738"/>
    </source>
</evidence>
<evidence type="ECO:0000256" key="1">
    <source>
        <dbReference type="ARBA" id="ARBA00004651"/>
    </source>
</evidence>
<dbReference type="SUPFAM" id="SSF161098">
    <property type="entry name" value="MetI-like"/>
    <property type="match status" value="1"/>
</dbReference>
<evidence type="ECO:0000256" key="3">
    <source>
        <dbReference type="ARBA" id="ARBA00022475"/>
    </source>
</evidence>
<dbReference type="InterPro" id="IPR035906">
    <property type="entry name" value="MetI-like_sf"/>
</dbReference>
<keyword evidence="5 7" id="KW-1133">Transmembrane helix</keyword>
<feature type="domain" description="ABC transmembrane type-1" evidence="8">
    <location>
        <begin position="92"/>
        <end position="306"/>
    </location>
</feature>
<keyword evidence="10" id="KW-0762">Sugar transport</keyword>
<keyword evidence="4 7" id="KW-0812">Transmembrane</keyword>
<keyword evidence="2 7" id="KW-0813">Transport</keyword>
<feature type="transmembrane region" description="Helical" evidence="7">
    <location>
        <begin position="223"/>
        <end position="247"/>
    </location>
</feature>
<comment type="similarity">
    <text evidence="7">Belongs to the binding-protein-dependent transport system permease family.</text>
</comment>
<feature type="transmembrane region" description="Helical" evidence="7">
    <location>
        <begin position="129"/>
        <end position="149"/>
    </location>
</feature>